<dbReference type="EMBL" id="MFLK01000010">
    <property type="protein sequence ID" value="OGG66371.1"/>
    <property type="molecule type" value="Genomic_DNA"/>
</dbReference>
<reference evidence="1 2" key="1">
    <citation type="journal article" date="2016" name="Nat. Commun.">
        <title>Thousands of microbial genomes shed light on interconnected biogeochemical processes in an aquifer system.</title>
        <authorList>
            <person name="Anantharaman K."/>
            <person name="Brown C.T."/>
            <person name="Hug L.A."/>
            <person name="Sharon I."/>
            <person name="Castelle C.J."/>
            <person name="Probst A.J."/>
            <person name="Thomas B.C."/>
            <person name="Singh A."/>
            <person name="Wilkins M.J."/>
            <person name="Karaoz U."/>
            <person name="Brodie E.L."/>
            <person name="Williams K.H."/>
            <person name="Hubbard S.S."/>
            <person name="Banfield J.F."/>
        </authorList>
    </citation>
    <scope>NUCLEOTIDE SEQUENCE [LARGE SCALE GENOMIC DNA]</scope>
</reference>
<dbReference type="InterPro" id="IPR036291">
    <property type="entry name" value="NAD(P)-bd_dom_sf"/>
</dbReference>
<protein>
    <submittedName>
        <fullName evidence="1">Uncharacterized protein</fullName>
    </submittedName>
</protein>
<sequence length="166" mass="17707">MVRNIVNDVRPHVIVQAAGVYSDGQELHELGATTLLPSMYAHILAKSIGTLLLLGAAVATGGVRHFVAFGGREVSSAPSYGVYTAANGAMWSVVEFANRHTNIRSHLIDLPLVEGSAMGKRFLEDTKVNADVSGAIPMQTVTETVLSILRDEVEPGRIILGEGWTV</sequence>
<gene>
    <name evidence="1" type="ORF">A3D71_02410</name>
</gene>
<dbReference type="Proteomes" id="UP000177652">
    <property type="component" value="Unassembled WGS sequence"/>
</dbReference>
<dbReference type="STRING" id="1798497.A3D71_02410"/>
<organism evidence="1 2">
    <name type="scientific">Candidatus Kaiserbacteria bacterium RIFCSPHIGHO2_02_FULL_55_20</name>
    <dbReference type="NCBI Taxonomy" id="1798497"/>
    <lineage>
        <taxon>Bacteria</taxon>
        <taxon>Candidatus Kaiseribacteriota</taxon>
    </lineage>
</organism>
<dbReference type="Gene3D" id="3.40.50.720">
    <property type="entry name" value="NAD(P)-binding Rossmann-like Domain"/>
    <property type="match status" value="1"/>
</dbReference>
<evidence type="ECO:0000313" key="1">
    <source>
        <dbReference type="EMBL" id="OGG66371.1"/>
    </source>
</evidence>
<dbReference type="AlphaFoldDB" id="A0A1F6DY74"/>
<accession>A0A1F6DY74</accession>
<dbReference type="SUPFAM" id="SSF51735">
    <property type="entry name" value="NAD(P)-binding Rossmann-fold domains"/>
    <property type="match status" value="1"/>
</dbReference>
<evidence type="ECO:0000313" key="2">
    <source>
        <dbReference type="Proteomes" id="UP000177652"/>
    </source>
</evidence>
<comment type="caution">
    <text evidence="1">The sequence shown here is derived from an EMBL/GenBank/DDBJ whole genome shotgun (WGS) entry which is preliminary data.</text>
</comment>
<name>A0A1F6DY74_9BACT</name>
<proteinExistence type="predicted"/>